<protein>
    <submittedName>
        <fullName evidence="2">Uncharacterized protein</fullName>
    </submittedName>
</protein>
<name>A0A160PF66_9HYPH</name>
<feature type="transmembrane region" description="Helical" evidence="1">
    <location>
        <begin position="138"/>
        <end position="158"/>
    </location>
</feature>
<evidence type="ECO:0000313" key="2">
    <source>
        <dbReference type="EMBL" id="BAU91165.1"/>
    </source>
</evidence>
<evidence type="ECO:0000256" key="1">
    <source>
        <dbReference type="SAM" id="Phobius"/>
    </source>
</evidence>
<keyword evidence="1" id="KW-1133">Transmembrane helix</keyword>
<keyword evidence="1" id="KW-0472">Membrane</keyword>
<organism evidence="2 3">
    <name type="scientific">Methylorubrum populi</name>
    <dbReference type="NCBI Taxonomy" id="223967"/>
    <lineage>
        <taxon>Bacteria</taxon>
        <taxon>Pseudomonadati</taxon>
        <taxon>Pseudomonadota</taxon>
        <taxon>Alphaproteobacteria</taxon>
        <taxon>Hyphomicrobiales</taxon>
        <taxon>Methylobacteriaceae</taxon>
        <taxon>Methylorubrum</taxon>
    </lineage>
</organism>
<accession>A0A160PF66</accession>
<proteinExistence type="predicted"/>
<dbReference type="RefSeq" id="WP_096485373.1">
    <property type="nucleotide sequence ID" value="NZ_AP014809.1"/>
</dbReference>
<reference evidence="2 3" key="1">
    <citation type="journal article" date="2016" name="Genome Announc.">
        <title>Complete Genome Sequence of Methylobacterium populi P-1M, Isolated from Pink-Pigmented Household Biofilm.</title>
        <authorList>
            <person name="Morohoshi T."/>
            <person name="Ikeda T."/>
        </authorList>
    </citation>
    <scope>NUCLEOTIDE SEQUENCE [LARGE SCALE GENOMIC DNA]</scope>
    <source>
        <strain evidence="2 3">P-1M</strain>
    </source>
</reference>
<evidence type="ECO:0000313" key="3">
    <source>
        <dbReference type="Proteomes" id="UP000218288"/>
    </source>
</evidence>
<feature type="transmembrane region" description="Helical" evidence="1">
    <location>
        <begin position="95"/>
        <end position="118"/>
    </location>
</feature>
<sequence length="168" mass="17502">MAGYGTGTSPAQVAAAIEAASVVLPGEFTVDTLPDPAANLDRYARVSDLFGDTRDLVLASKTGPLSYWKPVRPVFARTSALSADMTLMPLKSPSVMFLTGAIGVGVTRTVTLSTALAYPGAAFEIRNDMTGLGSLKLAGLSVGGLLSLLFGGTQRFFYDAASGWKQFS</sequence>
<dbReference type="EMBL" id="AP014809">
    <property type="protein sequence ID" value="BAU91165.1"/>
    <property type="molecule type" value="Genomic_DNA"/>
</dbReference>
<dbReference type="Proteomes" id="UP000218288">
    <property type="component" value="Chromosome"/>
</dbReference>
<keyword evidence="1" id="KW-0812">Transmembrane</keyword>
<dbReference type="OrthoDB" id="9931335at2"/>
<dbReference type="AlphaFoldDB" id="A0A160PF66"/>
<gene>
    <name evidence="2" type="ORF">MPPM_2560</name>
</gene>